<gene>
    <name evidence="1" type="ORF">HPB47_025251</name>
</gene>
<evidence type="ECO:0000313" key="2">
    <source>
        <dbReference type="Proteomes" id="UP000805193"/>
    </source>
</evidence>
<dbReference type="EMBL" id="JABSTQ010009598">
    <property type="protein sequence ID" value="KAG0427726.1"/>
    <property type="molecule type" value="Genomic_DNA"/>
</dbReference>
<comment type="caution">
    <text evidence="1">The sequence shown here is derived from an EMBL/GenBank/DDBJ whole genome shotgun (WGS) entry which is preliminary data.</text>
</comment>
<evidence type="ECO:0000313" key="1">
    <source>
        <dbReference type="EMBL" id="KAG0427726.1"/>
    </source>
</evidence>
<keyword evidence="2" id="KW-1185">Reference proteome</keyword>
<dbReference type="Proteomes" id="UP000805193">
    <property type="component" value="Unassembled WGS sequence"/>
</dbReference>
<organism evidence="1 2">
    <name type="scientific">Ixodes persulcatus</name>
    <name type="common">Taiga tick</name>
    <dbReference type="NCBI Taxonomy" id="34615"/>
    <lineage>
        <taxon>Eukaryota</taxon>
        <taxon>Metazoa</taxon>
        <taxon>Ecdysozoa</taxon>
        <taxon>Arthropoda</taxon>
        <taxon>Chelicerata</taxon>
        <taxon>Arachnida</taxon>
        <taxon>Acari</taxon>
        <taxon>Parasitiformes</taxon>
        <taxon>Ixodida</taxon>
        <taxon>Ixodoidea</taxon>
        <taxon>Ixodidae</taxon>
        <taxon>Ixodinae</taxon>
        <taxon>Ixodes</taxon>
    </lineage>
</organism>
<reference evidence="1 2" key="1">
    <citation type="journal article" date="2020" name="Cell">
        <title>Large-Scale Comparative Analyses of Tick Genomes Elucidate Their Genetic Diversity and Vector Capacities.</title>
        <authorList>
            <consortium name="Tick Genome and Microbiome Consortium (TIGMIC)"/>
            <person name="Jia N."/>
            <person name="Wang J."/>
            <person name="Shi W."/>
            <person name="Du L."/>
            <person name="Sun Y."/>
            <person name="Zhan W."/>
            <person name="Jiang J.F."/>
            <person name="Wang Q."/>
            <person name="Zhang B."/>
            <person name="Ji P."/>
            <person name="Bell-Sakyi L."/>
            <person name="Cui X.M."/>
            <person name="Yuan T.T."/>
            <person name="Jiang B.G."/>
            <person name="Yang W.F."/>
            <person name="Lam T.T."/>
            <person name="Chang Q.C."/>
            <person name="Ding S.J."/>
            <person name="Wang X.J."/>
            <person name="Zhu J.G."/>
            <person name="Ruan X.D."/>
            <person name="Zhao L."/>
            <person name="Wei J.T."/>
            <person name="Ye R.Z."/>
            <person name="Que T.C."/>
            <person name="Du C.H."/>
            <person name="Zhou Y.H."/>
            <person name="Cheng J.X."/>
            <person name="Dai P.F."/>
            <person name="Guo W.B."/>
            <person name="Han X.H."/>
            <person name="Huang E.J."/>
            <person name="Li L.F."/>
            <person name="Wei W."/>
            <person name="Gao Y.C."/>
            <person name="Liu J.Z."/>
            <person name="Shao H.Z."/>
            <person name="Wang X."/>
            <person name="Wang C.C."/>
            <person name="Yang T.C."/>
            <person name="Huo Q.B."/>
            <person name="Li W."/>
            <person name="Chen H.Y."/>
            <person name="Chen S.E."/>
            <person name="Zhou L.G."/>
            <person name="Ni X.B."/>
            <person name="Tian J.H."/>
            <person name="Sheng Y."/>
            <person name="Liu T."/>
            <person name="Pan Y.S."/>
            <person name="Xia L.Y."/>
            <person name="Li J."/>
            <person name="Zhao F."/>
            <person name="Cao W.C."/>
        </authorList>
    </citation>
    <scope>NUCLEOTIDE SEQUENCE [LARGE SCALE GENOMIC DNA]</scope>
    <source>
        <strain evidence="1">Iper-2018</strain>
    </source>
</reference>
<proteinExistence type="predicted"/>
<name>A0AC60Q217_IXOPE</name>
<feature type="non-terminal residue" evidence="1">
    <location>
        <position position="1"/>
    </location>
</feature>
<feature type="non-terminal residue" evidence="1">
    <location>
        <position position="97"/>
    </location>
</feature>
<sequence length="97" mass="10605">QARVCSHIGAVLWKIDLAVARGMTGFTSTDATSLWNQGTKRNVQTGRLSVIAIKLAKRSVDETVQPRNPRSLQTVMDAAEMKALHENSPFAGLFKIP</sequence>
<accession>A0AC60Q217</accession>
<protein>
    <submittedName>
        <fullName evidence="1">Uncharacterized protein</fullName>
    </submittedName>
</protein>